<proteinExistence type="predicted"/>
<evidence type="ECO:0000256" key="1">
    <source>
        <dbReference type="PROSITE-ProRule" id="PRU10141"/>
    </source>
</evidence>
<dbReference type="AlphaFoldDB" id="A0A4D6KWI6"/>
<dbReference type="Pfam" id="PF00069">
    <property type="entry name" value="Pkinase"/>
    <property type="match status" value="1"/>
</dbReference>
<feature type="domain" description="Protein kinase" evidence="2">
    <location>
        <begin position="1"/>
        <end position="283"/>
    </location>
</feature>
<dbReference type="PROSITE" id="PS00107">
    <property type="entry name" value="PROTEIN_KINASE_ATP"/>
    <property type="match status" value="1"/>
</dbReference>
<dbReference type="EMBL" id="CP039346">
    <property type="protein sequence ID" value="QCD82158.1"/>
    <property type="molecule type" value="Genomic_DNA"/>
</dbReference>
<dbReference type="SMART" id="SM00220">
    <property type="entry name" value="S_TKc"/>
    <property type="match status" value="1"/>
</dbReference>
<accession>A0A4D6KWI6</accession>
<sequence>MGLCFSGAPSLHSSSLNNTHCSGKLSNFPCPFGIKFSFPFIFLPKEELSRPFFLRFESCHEGWVPLFSGSSDIHGSKVESSAITTIRETQSSVITRGSIDSLCSRSPPPPLSRFIPPSLLSFPRRRILKSPELKVFSFEELKSVTRNFWSDRLLGEGKFARVYKGWVDENTLTPVKPGSGVVVAIKMLNPESSKGFQLWQNYNAKLSDFGSAKLWPPGGQSHVDTRVFGTIGYAAPEIFTTGQLYVTSDVYGFGVVLLEILTGMRALDKRRPTGVKDSFDIFF</sequence>
<dbReference type="InterPro" id="IPR000719">
    <property type="entry name" value="Prot_kinase_dom"/>
</dbReference>
<dbReference type="Gene3D" id="1.10.510.10">
    <property type="entry name" value="Transferase(Phosphotransferase) domain 1"/>
    <property type="match status" value="1"/>
</dbReference>
<gene>
    <name evidence="3" type="ORF">DEO72_LG2g2492</name>
</gene>
<keyword evidence="1" id="KW-0547">Nucleotide-binding</keyword>
<evidence type="ECO:0000313" key="4">
    <source>
        <dbReference type="Proteomes" id="UP000501690"/>
    </source>
</evidence>
<evidence type="ECO:0000259" key="2">
    <source>
        <dbReference type="PROSITE" id="PS50011"/>
    </source>
</evidence>
<dbReference type="InterPro" id="IPR011009">
    <property type="entry name" value="Kinase-like_dom_sf"/>
</dbReference>
<dbReference type="PROSITE" id="PS50011">
    <property type="entry name" value="PROTEIN_KINASE_DOM"/>
    <property type="match status" value="1"/>
</dbReference>
<dbReference type="InterPro" id="IPR017441">
    <property type="entry name" value="Protein_kinase_ATP_BS"/>
</dbReference>
<keyword evidence="3" id="KW-0808">Transferase</keyword>
<keyword evidence="4" id="KW-1185">Reference proteome</keyword>
<dbReference type="GO" id="GO:0004672">
    <property type="term" value="F:protein kinase activity"/>
    <property type="evidence" value="ECO:0007669"/>
    <property type="project" value="InterPro"/>
</dbReference>
<dbReference type="InterPro" id="IPR050823">
    <property type="entry name" value="Plant_Ser_Thr_Prot_Kinase"/>
</dbReference>
<dbReference type="GO" id="GO:0005524">
    <property type="term" value="F:ATP binding"/>
    <property type="evidence" value="ECO:0007669"/>
    <property type="project" value="UniProtKB-UniRule"/>
</dbReference>
<organism evidence="3 4">
    <name type="scientific">Vigna unguiculata</name>
    <name type="common">Cowpea</name>
    <dbReference type="NCBI Taxonomy" id="3917"/>
    <lineage>
        <taxon>Eukaryota</taxon>
        <taxon>Viridiplantae</taxon>
        <taxon>Streptophyta</taxon>
        <taxon>Embryophyta</taxon>
        <taxon>Tracheophyta</taxon>
        <taxon>Spermatophyta</taxon>
        <taxon>Magnoliopsida</taxon>
        <taxon>eudicotyledons</taxon>
        <taxon>Gunneridae</taxon>
        <taxon>Pentapetalae</taxon>
        <taxon>rosids</taxon>
        <taxon>fabids</taxon>
        <taxon>Fabales</taxon>
        <taxon>Fabaceae</taxon>
        <taxon>Papilionoideae</taxon>
        <taxon>50 kb inversion clade</taxon>
        <taxon>NPAAA clade</taxon>
        <taxon>indigoferoid/millettioid clade</taxon>
        <taxon>Phaseoleae</taxon>
        <taxon>Vigna</taxon>
    </lineage>
</organism>
<keyword evidence="3" id="KW-0418">Kinase</keyword>
<dbReference type="PANTHER" id="PTHR45621">
    <property type="entry name" value="OS01G0588500 PROTEIN-RELATED"/>
    <property type="match status" value="1"/>
</dbReference>
<keyword evidence="1" id="KW-0067">ATP-binding</keyword>
<name>A0A4D6KWI6_VIGUN</name>
<dbReference type="SUPFAM" id="SSF56112">
    <property type="entry name" value="Protein kinase-like (PK-like)"/>
    <property type="match status" value="1"/>
</dbReference>
<protein>
    <submittedName>
        <fullName evidence="3">Protein kinase</fullName>
    </submittedName>
</protein>
<dbReference type="Proteomes" id="UP000501690">
    <property type="component" value="Linkage Group LG2"/>
</dbReference>
<dbReference type="Gene3D" id="3.30.200.20">
    <property type="entry name" value="Phosphorylase Kinase, domain 1"/>
    <property type="match status" value="1"/>
</dbReference>
<feature type="binding site" evidence="1">
    <location>
        <position position="186"/>
    </location>
    <ligand>
        <name>ATP</name>
        <dbReference type="ChEBI" id="CHEBI:30616"/>
    </ligand>
</feature>
<evidence type="ECO:0000313" key="3">
    <source>
        <dbReference type="EMBL" id="QCD82158.1"/>
    </source>
</evidence>
<reference evidence="3 4" key="1">
    <citation type="submission" date="2019-04" db="EMBL/GenBank/DDBJ databases">
        <title>An improved genome assembly and genetic linkage map for asparagus bean, Vigna unguiculata ssp. sesquipedialis.</title>
        <authorList>
            <person name="Xia Q."/>
            <person name="Zhang R."/>
            <person name="Dong Y."/>
        </authorList>
    </citation>
    <scope>NUCLEOTIDE SEQUENCE [LARGE SCALE GENOMIC DNA]</scope>
    <source>
        <tissue evidence="3">Leaf</tissue>
    </source>
</reference>